<gene>
    <name evidence="2" type="ORF">H8S20_03115</name>
</gene>
<dbReference type="RefSeq" id="WP_186859262.1">
    <property type="nucleotide sequence ID" value="NZ_JACOOO010000004.1"/>
</dbReference>
<sequence length="504" mass="59604">MNYYEKIDKYIKCLFYQENLNYTETNNEIKVLGRSKLEDKKDFIKLLREIFSSEIKECLKIIIENDVLPINIKAYPDIERFMDDINREYKVDSISIKINKRELKGKYINEYSFINKTNFEIYYSQQRLEEKIKASKCYLEDLLYEDKYSIFLILNERCSLIYNGFAIISADNLIEETIQAISMKYKETQEVRKEQIRQRNELSNWIDGTKWITPNDLFADIEYIDNNIAEIIVHLCTDLIIKSLANITIDTNGEVKSIFIATKRAEIEFKATEYSINSMKNLFKLYTWVYSNSSADKINFVRNIIVSIVVAKCQGNIYNLILKNSDWLVVSSKDSYDEFIEDSIEKYFESRFTLIDRIKNNINSVNEKIDELMMKNSSNALAFVATIATGLLTYSLEDNSSLKIMKVIMLAYCFVLIINIFYIIPNIKRQFKQIEEEYLFNIHKYNEKFRLSEPLEIEEKHFGENKKNIEKTFCIMNITYWIISLAILFLVFKDGLLENIIKII</sequence>
<evidence type="ECO:0000313" key="2">
    <source>
        <dbReference type="EMBL" id="MBC5627876.1"/>
    </source>
</evidence>
<accession>A0ABR7D911</accession>
<reference evidence="2 3" key="1">
    <citation type="submission" date="2020-08" db="EMBL/GenBank/DDBJ databases">
        <title>Genome public.</title>
        <authorList>
            <person name="Liu C."/>
            <person name="Sun Q."/>
        </authorList>
    </citation>
    <scope>NUCLEOTIDE SEQUENCE [LARGE SCALE GENOMIC DNA]</scope>
    <source>
        <strain evidence="2 3">NSJ-6</strain>
    </source>
</reference>
<feature type="transmembrane region" description="Helical" evidence="1">
    <location>
        <begin position="378"/>
        <end position="396"/>
    </location>
</feature>
<keyword evidence="1" id="KW-0812">Transmembrane</keyword>
<dbReference type="Proteomes" id="UP000596929">
    <property type="component" value="Unassembled WGS sequence"/>
</dbReference>
<evidence type="ECO:0000256" key="1">
    <source>
        <dbReference type="SAM" id="Phobius"/>
    </source>
</evidence>
<dbReference type="EMBL" id="JACOOO010000004">
    <property type="protein sequence ID" value="MBC5627876.1"/>
    <property type="molecule type" value="Genomic_DNA"/>
</dbReference>
<feature type="transmembrane region" description="Helical" evidence="1">
    <location>
        <begin position="402"/>
        <end position="424"/>
    </location>
</feature>
<comment type="caution">
    <text evidence="2">The sequence shown here is derived from an EMBL/GenBank/DDBJ whole genome shotgun (WGS) entry which is preliminary data.</text>
</comment>
<protein>
    <submittedName>
        <fullName evidence="2">Uncharacterized protein</fullName>
    </submittedName>
</protein>
<feature type="transmembrane region" description="Helical" evidence="1">
    <location>
        <begin position="473"/>
        <end position="492"/>
    </location>
</feature>
<organism evidence="2 3">
    <name type="scientific">Clostridium hominis</name>
    <dbReference type="NCBI Taxonomy" id="2763036"/>
    <lineage>
        <taxon>Bacteria</taxon>
        <taxon>Bacillati</taxon>
        <taxon>Bacillota</taxon>
        <taxon>Clostridia</taxon>
        <taxon>Eubacteriales</taxon>
        <taxon>Clostridiaceae</taxon>
        <taxon>Clostridium</taxon>
    </lineage>
</organism>
<keyword evidence="1" id="KW-1133">Transmembrane helix</keyword>
<keyword evidence="1" id="KW-0472">Membrane</keyword>
<evidence type="ECO:0000313" key="3">
    <source>
        <dbReference type="Proteomes" id="UP000596929"/>
    </source>
</evidence>
<proteinExistence type="predicted"/>
<name>A0ABR7D911_9CLOT</name>
<keyword evidence="3" id="KW-1185">Reference proteome</keyword>